<dbReference type="RefSeq" id="WP_091151064.1">
    <property type="nucleotide sequence ID" value="NZ_FNAI01000008.1"/>
</dbReference>
<sequence>MSQKDKYQLTFYSKIVNGRKYNLCQSSPGDYAVLSFLGSIDKIDGEALIYDLDACISRHINVSDGYLSDPVEYMTIGYEYPNVNINDVLSIPMSDLKELLQEWLAYID</sequence>
<keyword evidence="2" id="KW-1185">Reference proteome</keyword>
<dbReference type="EMBL" id="FNAI01000008">
    <property type="protein sequence ID" value="SDE67241.1"/>
    <property type="molecule type" value="Genomic_DNA"/>
</dbReference>
<accession>A0A1G7EUF0</accession>
<dbReference type="AlphaFoldDB" id="A0A1G7EUF0"/>
<reference evidence="1 2" key="1">
    <citation type="submission" date="2016-10" db="EMBL/GenBank/DDBJ databases">
        <authorList>
            <person name="de Groot N.N."/>
        </authorList>
    </citation>
    <scope>NUCLEOTIDE SEQUENCE [LARGE SCALE GENOMIC DNA]</scope>
    <source>
        <strain evidence="1 2">47C3B</strain>
    </source>
</reference>
<protein>
    <submittedName>
        <fullName evidence="1">Uncharacterized protein</fullName>
    </submittedName>
</protein>
<proteinExistence type="predicted"/>
<evidence type="ECO:0000313" key="2">
    <source>
        <dbReference type="Proteomes" id="UP000199072"/>
    </source>
</evidence>
<dbReference type="STRING" id="1391627.SAMN05216464_108163"/>
<dbReference type="OrthoDB" id="8702693at2"/>
<organism evidence="1 2">
    <name type="scientific">Mucilaginibacter pineti</name>
    <dbReference type="NCBI Taxonomy" id="1391627"/>
    <lineage>
        <taxon>Bacteria</taxon>
        <taxon>Pseudomonadati</taxon>
        <taxon>Bacteroidota</taxon>
        <taxon>Sphingobacteriia</taxon>
        <taxon>Sphingobacteriales</taxon>
        <taxon>Sphingobacteriaceae</taxon>
        <taxon>Mucilaginibacter</taxon>
    </lineage>
</organism>
<dbReference type="Proteomes" id="UP000199072">
    <property type="component" value="Unassembled WGS sequence"/>
</dbReference>
<evidence type="ECO:0000313" key="1">
    <source>
        <dbReference type="EMBL" id="SDE67241.1"/>
    </source>
</evidence>
<gene>
    <name evidence="1" type="ORF">SAMN05216464_108163</name>
</gene>
<name>A0A1G7EUF0_9SPHI</name>